<dbReference type="SUPFAM" id="SSF55031">
    <property type="entry name" value="Bacterial exopeptidase dimerisation domain"/>
    <property type="match status" value="1"/>
</dbReference>
<keyword evidence="1" id="KW-0464">Manganese</keyword>
<evidence type="ECO:0000259" key="2">
    <source>
        <dbReference type="Pfam" id="PF07687"/>
    </source>
</evidence>
<feature type="binding site" evidence="1">
    <location>
        <position position="161"/>
    </location>
    <ligand>
        <name>Mn(2+)</name>
        <dbReference type="ChEBI" id="CHEBI:29035"/>
        <label>2</label>
    </ligand>
</feature>
<gene>
    <name evidence="3" type="ORF">JYB65_09750</name>
</gene>
<organism evidence="3 4">
    <name type="scientific">Clostridium aminobutyricum</name>
    <dbReference type="NCBI Taxonomy" id="33953"/>
    <lineage>
        <taxon>Bacteria</taxon>
        <taxon>Bacillati</taxon>
        <taxon>Bacillota</taxon>
        <taxon>Clostridia</taxon>
        <taxon>Eubacteriales</taxon>
        <taxon>Clostridiaceae</taxon>
        <taxon>Clostridium</taxon>
    </lineage>
</organism>
<dbReference type="InterPro" id="IPR002933">
    <property type="entry name" value="Peptidase_M20"/>
</dbReference>
<accession>A0A939D916</accession>
<evidence type="ECO:0000256" key="1">
    <source>
        <dbReference type="PIRSR" id="PIRSR005962-1"/>
    </source>
</evidence>
<dbReference type="RefSeq" id="WP_206582488.1">
    <property type="nucleotide sequence ID" value="NZ_JAFJZZ010000004.1"/>
</dbReference>
<dbReference type="NCBIfam" id="TIGR01891">
    <property type="entry name" value="amidohydrolases"/>
    <property type="match status" value="1"/>
</dbReference>
<feature type="binding site" evidence="1">
    <location>
        <position position="353"/>
    </location>
    <ligand>
        <name>Mn(2+)</name>
        <dbReference type="ChEBI" id="CHEBI:29035"/>
        <label>2</label>
    </ligand>
</feature>
<dbReference type="EMBL" id="JAFJZZ010000004">
    <property type="protein sequence ID" value="MBN7773644.1"/>
    <property type="molecule type" value="Genomic_DNA"/>
</dbReference>
<comment type="caution">
    <text evidence="3">The sequence shown here is derived from an EMBL/GenBank/DDBJ whole genome shotgun (WGS) entry which is preliminary data.</text>
</comment>
<keyword evidence="4" id="KW-1185">Reference proteome</keyword>
<dbReference type="SUPFAM" id="SSF53187">
    <property type="entry name" value="Zn-dependent exopeptidases"/>
    <property type="match status" value="1"/>
</dbReference>
<dbReference type="PANTHER" id="PTHR11014:SF63">
    <property type="entry name" value="METALLOPEPTIDASE, PUTATIVE (AFU_ORTHOLOGUE AFUA_6G09600)-RELATED"/>
    <property type="match status" value="1"/>
</dbReference>
<name>A0A939D916_CLOAM</name>
<dbReference type="PANTHER" id="PTHR11014">
    <property type="entry name" value="PEPTIDASE M20 FAMILY MEMBER"/>
    <property type="match status" value="1"/>
</dbReference>
<dbReference type="GO" id="GO:0016787">
    <property type="term" value="F:hydrolase activity"/>
    <property type="evidence" value="ECO:0007669"/>
    <property type="project" value="InterPro"/>
</dbReference>
<proteinExistence type="predicted"/>
<reference evidence="3" key="1">
    <citation type="submission" date="2021-02" db="EMBL/GenBank/DDBJ databases">
        <title>Abyssanaerobacter marinus gen.nov., sp., nov, anaerobic bacterium isolated from the Onnuri vent field of Indian Ocean and suggestion of Mogibacteriaceae fam. nov., and proposal of reclassification of ambiguous this family's genus member.</title>
        <authorList>
            <person name="Kim Y.J."/>
            <person name="Yang J.-A."/>
        </authorList>
    </citation>
    <scope>NUCLEOTIDE SEQUENCE</scope>
    <source>
        <strain evidence="3">DSM 2634</strain>
    </source>
</reference>
<dbReference type="InterPro" id="IPR011650">
    <property type="entry name" value="Peptidase_M20_dimer"/>
</dbReference>
<evidence type="ECO:0000313" key="3">
    <source>
        <dbReference type="EMBL" id="MBN7773644.1"/>
    </source>
</evidence>
<dbReference type="InterPro" id="IPR036264">
    <property type="entry name" value="Bact_exopeptidase_dim_dom"/>
</dbReference>
<dbReference type="Pfam" id="PF07687">
    <property type="entry name" value="M20_dimer"/>
    <property type="match status" value="1"/>
</dbReference>
<dbReference type="Pfam" id="PF01546">
    <property type="entry name" value="Peptidase_M20"/>
    <property type="match status" value="1"/>
</dbReference>
<sequence length="378" mass="42357">MAIHTNNIPEILDILTTHRRALHLIPEIDIYLPKTRDYIMNIIGKMNCEITTVVHTGLCAFFDKGKPSTVAFRSDMDALKVTEANTHDFVSTHPGQMHACGHDGHMSILLAFAEYVNCTEDFPHNILLIFQPAEETTGGAKEIAESGIFEKYHVIRTFGIHLWPPLAKGQLSTKPGALMAKSSELTIEIEGKSAHAATAHEGIDALYIAAQYLLDIYKMQVTEIPVEEKTLLKLCKMTSGTVRNAIAAQASLLGTMRAFNMHTFDFMAKRLNEIANAYEKEYGCKIDVDITEGYLPVINDAELYQTIQPYLEQLENYQELSEPVMISEDFSFYGTKAPSVFMFLGTGRDLALHSDHFDFDEEILLAGYQFYQTVASIQ</sequence>
<dbReference type="InterPro" id="IPR017439">
    <property type="entry name" value="Amidohydrolase"/>
</dbReference>
<dbReference type="Gene3D" id="3.30.70.360">
    <property type="match status" value="1"/>
</dbReference>
<feature type="binding site" evidence="1">
    <location>
        <position position="102"/>
    </location>
    <ligand>
        <name>Mn(2+)</name>
        <dbReference type="ChEBI" id="CHEBI:29035"/>
        <label>2</label>
    </ligand>
</feature>
<feature type="binding site" evidence="1">
    <location>
        <position position="100"/>
    </location>
    <ligand>
        <name>Mn(2+)</name>
        <dbReference type="ChEBI" id="CHEBI:29035"/>
        <label>2</label>
    </ligand>
</feature>
<dbReference type="PIRSF" id="PIRSF005962">
    <property type="entry name" value="Pept_M20D_amidohydro"/>
    <property type="match status" value="1"/>
</dbReference>
<protein>
    <submittedName>
        <fullName evidence="3">Amidohydrolase</fullName>
    </submittedName>
</protein>
<comment type="cofactor">
    <cofactor evidence="1">
        <name>Mn(2+)</name>
        <dbReference type="ChEBI" id="CHEBI:29035"/>
    </cofactor>
    <text evidence="1">The Mn(2+) ion enhances activity.</text>
</comment>
<feature type="binding site" evidence="1">
    <location>
        <position position="135"/>
    </location>
    <ligand>
        <name>Mn(2+)</name>
        <dbReference type="ChEBI" id="CHEBI:29035"/>
        <label>2</label>
    </ligand>
</feature>
<dbReference type="GO" id="GO:0046872">
    <property type="term" value="F:metal ion binding"/>
    <property type="evidence" value="ECO:0007669"/>
    <property type="project" value="UniProtKB-KW"/>
</dbReference>
<keyword evidence="1" id="KW-0479">Metal-binding</keyword>
<dbReference type="AlphaFoldDB" id="A0A939D916"/>
<feature type="domain" description="Peptidase M20 dimerisation" evidence="2">
    <location>
        <begin position="184"/>
        <end position="282"/>
    </location>
</feature>
<evidence type="ECO:0000313" key="4">
    <source>
        <dbReference type="Proteomes" id="UP000664545"/>
    </source>
</evidence>
<dbReference type="Proteomes" id="UP000664545">
    <property type="component" value="Unassembled WGS sequence"/>
</dbReference>
<dbReference type="Gene3D" id="3.40.630.10">
    <property type="entry name" value="Zn peptidases"/>
    <property type="match status" value="1"/>
</dbReference>